<gene>
    <name evidence="5" type="ORF">N0F65_004541</name>
</gene>
<dbReference type="InterPro" id="IPR036034">
    <property type="entry name" value="PDZ_sf"/>
</dbReference>
<dbReference type="InterPro" id="IPR026847">
    <property type="entry name" value="VPS13"/>
</dbReference>
<evidence type="ECO:0000256" key="2">
    <source>
        <dbReference type="SAM" id="Coils"/>
    </source>
</evidence>
<dbReference type="InterPro" id="IPR001849">
    <property type="entry name" value="PH_domain"/>
</dbReference>
<feature type="region of interest" description="Disordered" evidence="3">
    <location>
        <begin position="720"/>
        <end position="750"/>
    </location>
</feature>
<feature type="region of interest" description="Disordered" evidence="3">
    <location>
        <begin position="963"/>
        <end position="984"/>
    </location>
</feature>
<dbReference type="InterPro" id="IPR009543">
    <property type="entry name" value="VPS13_VAB"/>
</dbReference>
<keyword evidence="6" id="KW-1185">Reference proteome</keyword>
<feature type="compositionally biased region" description="Polar residues" evidence="3">
    <location>
        <begin position="738"/>
        <end position="750"/>
    </location>
</feature>
<feature type="compositionally biased region" description="Low complexity" evidence="3">
    <location>
        <begin position="720"/>
        <end position="733"/>
    </location>
</feature>
<dbReference type="PANTHER" id="PTHR16166">
    <property type="entry name" value="VACUOLAR PROTEIN SORTING-ASSOCIATED PROTEIN VPS13"/>
    <property type="match status" value="1"/>
</dbReference>
<feature type="compositionally biased region" description="Polar residues" evidence="3">
    <location>
        <begin position="2706"/>
        <end position="2718"/>
    </location>
</feature>
<dbReference type="PROSITE" id="PS50096">
    <property type="entry name" value="IQ"/>
    <property type="match status" value="1"/>
</dbReference>
<feature type="compositionally biased region" description="Acidic residues" evidence="3">
    <location>
        <begin position="969"/>
        <end position="978"/>
    </location>
</feature>
<protein>
    <recommendedName>
        <fullName evidence="4">PH domain-containing protein</fullName>
    </recommendedName>
</protein>
<evidence type="ECO:0000256" key="1">
    <source>
        <dbReference type="ARBA" id="ARBA00006545"/>
    </source>
</evidence>
<evidence type="ECO:0000259" key="4">
    <source>
        <dbReference type="PROSITE" id="PS50003"/>
    </source>
</evidence>
<keyword evidence="2" id="KW-0175">Coiled coil</keyword>
<dbReference type="SMART" id="SM00233">
    <property type="entry name" value="PH"/>
    <property type="match status" value="1"/>
</dbReference>
<dbReference type="EMBL" id="DAKRPA010000014">
    <property type="protein sequence ID" value="DBA03851.1"/>
    <property type="molecule type" value="Genomic_DNA"/>
</dbReference>
<comment type="similarity">
    <text evidence="1">Belongs to the VPS13 family.</text>
</comment>
<name>A0AAV2Z8W8_9STRA</name>
<feature type="coiled-coil region" evidence="2">
    <location>
        <begin position="2598"/>
        <end position="2632"/>
    </location>
</feature>
<dbReference type="GO" id="GO:0006623">
    <property type="term" value="P:protein targeting to vacuole"/>
    <property type="evidence" value="ECO:0007669"/>
    <property type="project" value="TreeGrafter"/>
</dbReference>
<dbReference type="GO" id="GO:0045053">
    <property type="term" value="P:protein retention in Golgi apparatus"/>
    <property type="evidence" value="ECO:0007669"/>
    <property type="project" value="TreeGrafter"/>
</dbReference>
<comment type="caution">
    <text evidence="5">The sequence shown here is derived from an EMBL/GenBank/DDBJ whole genome shotgun (WGS) entry which is preliminary data.</text>
</comment>
<dbReference type="Pfam" id="PF00169">
    <property type="entry name" value="PH"/>
    <property type="match status" value="1"/>
</dbReference>
<proteinExistence type="inferred from homology"/>
<dbReference type="SUPFAM" id="SSF50156">
    <property type="entry name" value="PDZ domain-like"/>
    <property type="match status" value="1"/>
</dbReference>
<reference evidence="5" key="1">
    <citation type="submission" date="2022-11" db="EMBL/GenBank/DDBJ databases">
        <authorList>
            <person name="Morgan W.R."/>
            <person name="Tartar A."/>
        </authorList>
    </citation>
    <scope>NUCLEOTIDE SEQUENCE</scope>
    <source>
        <strain evidence="5">ARSEF 373</strain>
    </source>
</reference>
<feature type="domain" description="PH" evidence="4">
    <location>
        <begin position="853"/>
        <end position="961"/>
    </location>
</feature>
<feature type="region of interest" description="Disordered" evidence="3">
    <location>
        <begin position="2697"/>
        <end position="2744"/>
    </location>
</feature>
<accession>A0AAV2Z8W8</accession>
<dbReference type="SUPFAM" id="SSF50729">
    <property type="entry name" value="PH domain-like"/>
    <property type="match status" value="1"/>
</dbReference>
<organism evidence="5 6">
    <name type="scientific">Lagenidium giganteum</name>
    <dbReference type="NCBI Taxonomy" id="4803"/>
    <lineage>
        <taxon>Eukaryota</taxon>
        <taxon>Sar</taxon>
        <taxon>Stramenopiles</taxon>
        <taxon>Oomycota</taxon>
        <taxon>Peronosporomycetes</taxon>
        <taxon>Pythiales</taxon>
        <taxon>Pythiaceae</taxon>
    </lineage>
</organism>
<dbReference type="PROSITE" id="PS50003">
    <property type="entry name" value="PH_DOMAIN"/>
    <property type="match status" value="1"/>
</dbReference>
<reference evidence="5" key="2">
    <citation type="journal article" date="2023" name="Microbiol Resour">
        <title>Decontamination and Annotation of the Draft Genome Sequence of the Oomycete Lagenidium giganteum ARSEF 373.</title>
        <authorList>
            <person name="Morgan W.R."/>
            <person name="Tartar A."/>
        </authorList>
    </citation>
    <scope>NUCLEOTIDE SEQUENCE</scope>
    <source>
        <strain evidence="5">ARSEF 373</strain>
    </source>
</reference>
<dbReference type="Gene3D" id="2.30.29.30">
    <property type="entry name" value="Pleckstrin-homology domain (PH domain)/Phosphotyrosine-binding domain (PTB)"/>
    <property type="match status" value="1"/>
</dbReference>
<sequence length="3327" mass="374041">MLEGPLKSWITYFLGQYVESQSVNVSSNLWNSSEILKLKNLTLKKSIIPSWLPFRLKSGFIGQFEADLPISAIFGNSAAKIRFMDVLLILAPLQHDETEERDERELLIEQKLQHLEQDLVDRWTGPRVPEYTVHHESEGYFGTDGWIGRTMTKLIDNLQIDVRNLHIRIEGVWYPAKPPRSPATSASASVHATTGQHTVKFAAGLSLGALSAVTTPSNWRVGGFDEEKPANEKSHLVFKLINALDLSAYVDPFALHFIHSSEHWLVMEKTLARLRDMGSRVSPADWWNHTESVHAHRFVVAPIAVLLKLTMNTAAQHSQTEEPRYDALFHLSRVHMALDEEQLSVLNLVLESFSRHDNWRMKVCEDVKREEGHNARGPKSVETAQTYLSLWKTVMAAHKDGLEAVKKTDTWKQLLEIEKMLPFELIVSMRNQAGNVDVAGDVVPYESMLHDLGDAMGIPLPEISLTFPVGPTGLMFDVRPDSTEVTLSKVLPNSFAAFKSAIRPGLLLIKVDGKPLEWKTGGDVQMKIDTMKEPRVLTFRHPLAKPAEVTPKHLVSSVTLRSDELTFWLVRAAKRKPIANVALIRPDVIIQGFGPDLFSFHRYEVLVSDFYVQNLSYEKGVSHCIASSVCNEDDGSSQSALRLCMDYLHGDHPDAVPGVVSTYGSKISCSIGSSVLVFHRCHMEELLRQWSLFSASVSTNYGEHPALLLESSTSTTTIAPASMSSTAPTSAMTDRTMAPSSMSNAPPTNNSLPTVSSYSYDIAVRHLRMFVSASKKDEPMPTLQPQNSYRSLISELVKTRTNNSTMSWIESPRRRLNLNKIVRIQSLIRGMLTRRQKMLELARTKQLWMHRAGIEMIGWLYKRDDTLAFRRWHRVWCRLKQNGNFCVYDGPMGHVRISSVCIIGSRLTLVESAAAHRGASESRRLCVLEIRSHDGEMLAAISADNRAELECWMHHIENNSRANHGQTFNEEDSCEDVGEPTSNSSLHSMDESYIYSTKTPAPSSGPRVENQGLRHGAISEKFLLGGFSDVFQAPSILQRDKSNWITLSLTDFVLKTDVHRSIVPDHSAFQLYIGARFLTIADLRKKSNHGLLHIGDEFLTLRDGVLRPAKLRSDTSTDGPMFALKVQYRGSRASTSCFVAKRGLNLDLDITGWFMPMKFLDLIWDVLETIQILWTDPNAPPPSEDSNTNAAAQSAWYRVSELALHIQAPMLEAYVEDSHCVAKLTLEKSTVVYRADPYHEHCILMLGPTALFVLTNEVALRLAQADQLKVVYDMLFTRDRNDPQHCEQCKKPKDENAMTVYFHRKIAIAVGQVKLEADRRLELLYALLEAVTSAEPPPESECNSEVMHRNSVISQRGTLVHEIANVDAGAAAWAANDSRLSSPVPVYDHTFDTRNTIGNYAPHYSPSATRYNRMSGVSSQGHIGGASSSNQGEVSNGIMPLFYYQAYVDIIGGRRFFRPPRARRVQRFHDTVEVYWESIVFEVIKRSLSMLALDTYIPVINLSLCKWQLRLLSASQFTYDLDMDASIDLSARYYNSALADLEPFIEPWQAGAKYSWHGESSSAELSAMDRLKLNCTDALMRVLCSVAKSRKRQVFYVEKRSAEAVAADGESRKADGRVSVLNNLGVPIRLAKLNTFNSGVLHVEVRDGWSYPSYARFHDVRVEVVLLPWWYPREGKHVESIRHRFSLNYDGAQSGVTPMLRILVSSKSPPKSKHVYDHFTKTYMAVEGDGEDADNLRSSFIDEVPQGTKMVREDSSSSSTSATAAPKHKWYAVGTAEINLATSVMGSQRVGKSKLTRWYRLHDQRGNITGEISVALEFLPHTDGPRSISKEPKLVNDGQCLVFDPLKTVTVKKSARRSNKHRDGDNASHVILAESLRGSYIPPLALEVIIGNRTASLVCPMRRAGKFLIRGDKVLAEVKVAQRDETRRVLMLSSPVQLKNETTIEMFVWTAPSAATEGDQDTSMEPASAFGLKPNGKMSIPLDAMVEGEEHSVIVKVQGCKPTVMSQLGSLVAGARILSLEPEDENAKGYCLYVKTTSLKRKVYREEQQLVVTRGTSDHDEAQSYETKYQIVIHSCLIFENTLPVRVQYAVVTHSDQDAGDHPLTLSPGEEVNLHEFQKGAQLLLRLPDMDSLWCKPISLGNCIYRKEMGHAVKTALDANDGLDQVIEFKRSPQASNMVFKDEDAESSRIFARLDYSSADDGSPRVVLYSSLWVYNHSHIDTLLLRSTDVPNAQIMRVPKLMPEREVPHLMDCASQVFEVSTIAEHEEAKWSDRIHSNVVGNQGPISLKFGGKLGKKRRHEIGVSIQRPRGRFHRTTQVIITPRFVFVNKTSSTFLVSSTVKDSNKVMELKCFDELSDVTPQPFDFEHNNLMNREVFIRMDHSDAQWSGPFSVDEEKEFPLRLRGGVSQFWKTRDQTAYTIKDMERCKVDLHRVKVTIRIIDATVVVTLMHDDPPMYVIRNESCANLMISQVNCPDESISVLPNEYLPFAWERPDGTRRITCRARSTGPQPKMSDPRYLDFANLDRERGNEDLKYWQVVGLRMEPRAISAEVVVDKSSRVLVFRDQKEDSASRKYVLEVKVSAVRMRDPVKLNVAAEMAAETEQNEEREESLSQEELEVRAVRRIIKSKEAKTKNSYVYRFDGDIEVASSSRPKQVTLKLFETTSVVDHTAVTVTVPDTNDPVDFGEQLDSMSEFHRMESPAGSPLSAQARTQPNSSGRLRRFRGTPDRDDRSSVSGPPDDDLRECVDVEVSDGEYSVDGSKVEAEAEAVKAEERELAGVIYIKIPRRAWTKFGVGHKRSIAWSHNNAELARRAFGHVDGQWWEMRHPETGDVVGEVQLALRFRTSVKQASDRNKMHNVSLLIPSIGISFLHSASSALVEVAYLSMQRIGMLYSQVDNSSEVIFSLGNIQIDNQMDSEVVLGPKVHRVKEGVSVRLRDRWRSCLNYRYRAVLEQLQHTDISVIQFRMLWNARCNAGDITHYEVIELIMQEVEISTDEKFVVNLITVFQGLEALSSHHPFDEIVNANVDFVRIGEDQAAAVTDGIYIEELNIESIRVKFSMELNGGRYVQSLGPSGRRLAMLLPESNVKDFRLYFTKLVFNHIYDSKAVVVGKLTRHYQQQAVLLVLRGLHTVSVYANPFRIVYRLGHGFLEIVRLPARGLASGSPVELVSGAYLGVRSLAMNTISASYEIVAGASGILAAVVAPLLPEAKRKLFQDDMIAFQRAIMEEVDSFDAAEERTMTKLTVRKPREFDPQGVGLLTAYGPGSLPQEEQDRIDSSAILLLQAWWRRRRKAHAMYAYALSLSPSLRDKLENGGGSKHMFLDCVLQ</sequence>
<dbReference type="PANTHER" id="PTHR16166:SF93">
    <property type="entry name" value="INTERMEMBRANE LIPID TRANSFER PROTEIN VPS13"/>
    <property type="match status" value="1"/>
</dbReference>
<evidence type="ECO:0000256" key="3">
    <source>
        <dbReference type="SAM" id="MobiDB-lite"/>
    </source>
</evidence>
<evidence type="ECO:0000313" key="5">
    <source>
        <dbReference type="EMBL" id="DBA03851.1"/>
    </source>
</evidence>
<dbReference type="Proteomes" id="UP001146120">
    <property type="component" value="Unassembled WGS sequence"/>
</dbReference>
<dbReference type="InterPro" id="IPR011993">
    <property type="entry name" value="PH-like_dom_sf"/>
</dbReference>
<evidence type="ECO:0000313" key="6">
    <source>
        <dbReference type="Proteomes" id="UP001146120"/>
    </source>
</evidence>
<dbReference type="Pfam" id="PF25036">
    <property type="entry name" value="VPS13_VAB"/>
    <property type="match status" value="1"/>
</dbReference>